<name>A0A5C4JW79_9HYPH</name>
<evidence type="ECO:0000313" key="2">
    <source>
        <dbReference type="EMBL" id="TNB49411.1"/>
    </source>
</evidence>
<gene>
    <name evidence="2" type="ORF">FF124_00115</name>
</gene>
<sequence length="64" mass="6969">MDEDEKARVIAEAAGLGRIVEMDEDDILSAAASARAFRAALTEKDTPADEPWPPMTAGRRNDRP</sequence>
<feature type="region of interest" description="Disordered" evidence="1">
    <location>
        <begin position="41"/>
        <end position="64"/>
    </location>
</feature>
<protein>
    <submittedName>
        <fullName evidence="2">Uncharacterized protein</fullName>
    </submittedName>
</protein>
<dbReference type="RefSeq" id="WP_138746456.1">
    <property type="nucleotide sequence ID" value="NZ_VCLB01000001.1"/>
</dbReference>
<accession>A0A5C4JW79</accession>
<reference evidence="2 3" key="1">
    <citation type="submission" date="2019-06" db="EMBL/GenBank/DDBJ databases">
        <title>Martelella lutilitoris sp. nov., isolated from a tidal mudflat.</title>
        <authorList>
            <person name="Kim Y.-J."/>
        </authorList>
    </citation>
    <scope>NUCLEOTIDE SEQUENCE [LARGE SCALE GENOMIC DNA]</scope>
    <source>
        <strain evidence="2 3">GH2-6</strain>
    </source>
</reference>
<keyword evidence="3" id="KW-1185">Reference proteome</keyword>
<evidence type="ECO:0000256" key="1">
    <source>
        <dbReference type="SAM" id="MobiDB-lite"/>
    </source>
</evidence>
<comment type="caution">
    <text evidence="2">The sequence shown here is derived from an EMBL/GenBank/DDBJ whole genome shotgun (WGS) entry which is preliminary data.</text>
</comment>
<dbReference type="EMBL" id="VCLB01000001">
    <property type="protein sequence ID" value="TNB49411.1"/>
    <property type="molecule type" value="Genomic_DNA"/>
</dbReference>
<evidence type="ECO:0000313" key="3">
    <source>
        <dbReference type="Proteomes" id="UP000307874"/>
    </source>
</evidence>
<organism evidence="2 3">
    <name type="scientific">Martelella lutilitoris</name>
    <dbReference type="NCBI Taxonomy" id="2583532"/>
    <lineage>
        <taxon>Bacteria</taxon>
        <taxon>Pseudomonadati</taxon>
        <taxon>Pseudomonadota</taxon>
        <taxon>Alphaproteobacteria</taxon>
        <taxon>Hyphomicrobiales</taxon>
        <taxon>Aurantimonadaceae</taxon>
        <taxon>Martelella</taxon>
    </lineage>
</organism>
<proteinExistence type="predicted"/>
<dbReference type="AlphaFoldDB" id="A0A5C4JW79"/>
<dbReference type="Proteomes" id="UP000307874">
    <property type="component" value="Unassembled WGS sequence"/>
</dbReference>